<sequence length="51" mass="5902">MMTRTGICAKLKCKYYVRKEINSSTVLVLEMGTQVLSVDECRYHEKCKVTN</sequence>
<proteinExistence type="predicted"/>
<dbReference type="EMBL" id="BK059120">
    <property type="protein sequence ID" value="DAE32380.1"/>
    <property type="molecule type" value="Genomic_DNA"/>
</dbReference>
<protein>
    <submittedName>
        <fullName evidence="1">Uncharacterized protein</fullName>
    </submittedName>
</protein>
<evidence type="ECO:0000313" key="1">
    <source>
        <dbReference type="EMBL" id="DAE32380.1"/>
    </source>
</evidence>
<reference evidence="1" key="1">
    <citation type="journal article" date="2021" name="Proc. Natl. Acad. Sci. U.S.A.">
        <title>A Catalog of Tens of Thousands of Viruses from Human Metagenomes Reveals Hidden Associations with Chronic Diseases.</title>
        <authorList>
            <person name="Tisza M.J."/>
            <person name="Buck C.B."/>
        </authorList>
    </citation>
    <scope>NUCLEOTIDE SEQUENCE</scope>
    <source>
        <strain evidence="1">CtviY17</strain>
    </source>
</reference>
<name>A0A8S5RMZ3_9VIRU</name>
<accession>A0A8S5RMZ3</accession>
<organism evidence="1">
    <name type="scientific">virus sp. ctviY17</name>
    <dbReference type="NCBI Taxonomy" id="2825828"/>
    <lineage>
        <taxon>Viruses</taxon>
    </lineage>
</organism>